<evidence type="ECO:0000313" key="6">
    <source>
        <dbReference type="Proteomes" id="UP000501926"/>
    </source>
</evidence>
<dbReference type="EMBL" id="CP049055">
    <property type="protein sequence ID" value="QII10588.1"/>
    <property type="molecule type" value="Genomic_DNA"/>
</dbReference>
<dbReference type="InterPro" id="IPR021884">
    <property type="entry name" value="Ice-bd_prot"/>
</dbReference>
<comment type="similarity">
    <text evidence="1">Belongs to the ice-binding protein family.</text>
</comment>
<protein>
    <submittedName>
        <fullName evidence="5">Exported protein</fullName>
    </submittedName>
</protein>
<feature type="region of interest" description="Disordered" evidence="3">
    <location>
        <begin position="233"/>
        <end position="321"/>
    </location>
</feature>
<dbReference type="InterPro" id="IPR013783">
    <property type="entry name" value="Ig-like_fold"/>
</dbReference>
<dbReference type="Pfam" id="PF11999">
    <property type="entry name" value="Ice_binding"/>
    <property type="match status" value="1"/>
</dbReference>
<dbReference type="Proteomes" id="UP000501926">
    <property type="component" value="Chromosome"/>
</dbReference>
<dbReference type="AlphaFoldDB" id="A0A6G7GLX7"/>
<dbReference type="PANTHER" id="PTHR48148:SF3">
    <property type="entry name" value="KERATINOCYTE PROLINE-RICH PROTEIN"/>
    <property type="match status" value="1"/>
</dbReference>
<feature type="signal peptide" evidence="4">
    <location>
        <begin position="1"/>
        <end position="28"/>
    </location>
</feature>
<dbReference type="Gene3D" id="2.60.40.10">
    <property type="entry name" value="Immunoglobulins"/>
    <property type="match status" value="1"/>
</dbReference>
<keyword evidence="2 4" id="KW-0732">Signal</keyword>
<dbReference type="PANTHER" id="PTHR48148">
    <property type="entry name" value="KERATINOCYTE PROLINE-RICH PROTEIN"/>
    <property type="match status" value="1"/>
</dbReference>
<name>A0A6G7GLX7_KUEST</name>
<proteinExistence type="inferred from homology"/>
<sequence>MLKLKMFYRCLFLSFSLALFSLAQTATAQTLGDAESFAVLGGSSVTFAGTGSNITGDVGVSPGTSITGYPAGVSIDSPYGIHYNDGAAVDAQTAATALYTELDTMGGATTIAAELGGVTLIPGTYAFSSTANLAVNGLLTLNGAGIYIFQVGSALTANVGSDVNLINGASACDVFWQVTSDATLNGDTFVGTVVAKDSVTVGVGAVLDGRALTTSLGAVTMAGNNTINILCEGIPTPSPAPTGEGTPAPTPTPGPTGEGTPTPTPTPGPTGEGTPTPTPTPGPTGEGTPTPNPTPGPTGEGTPTPTPVASLSPIPSPTESPTAVSLISFKAKVNGDGSVILKWETASEIDNAGFNVYRSKRKDGRYRKINRKLIPAQGSGSFGASYSYEDTLQKKGNFYYKLEDVDTYGESTMHGPVKVRFRIGEGAAGSSR</sequence>
<evidence type="ECO:0000313" key="5">
    <source>
        <dbReference type="EMBL" id="QII10588.1"/>
    </source>
</evidence>
<gene>
    <name evidence="5" type="ORF">KsCSTR_12090</name>
</gene>
<reference evidence="5 6" key="1">
    <citation type="submission" date="2020-02" db="EMBL/GenBank/DDBJ databases">
        <title>Newly sequenced genome of strain CSTR1 showed variability in Candidatus Kuenenia stuttgartiensis genomes.</title>
        <authorList>
            <person name="Ding C."/>
            <person name="Adrian L."/>
        </authorList>
    </citation>
    <scope>NUCLEOTIDE SEQUENCE [LARGE SCALE GENOMIC DNA]</scope>
    <source>
        <strain evidence="5 6">CSTR1</strain>
    </source>
</reference>
<evidence type="ECO:0000256" key="3">
    <source>
        <dbReference type="SAM" id="MobiDB-lite"/>
    </source>
</evidence>
<evidence type="ECO:0000256" key="4">
    <source>
        <dbReference type="SAM" id="SignalP"/>
    </source>
</evidence>
<accession>A0A6G7GLX7</accession>
<organism evidence="5 6">
    <name type="scientific">Kuenenia stuttgartiensis</name>
    <dbReference type="NCBI Taxonomy" id="174633"/>
    <lineage>
        <taxon>Bacteria</taxon>
        <taxon>Pseudomonadati</taxon>
        <taxon>Planctomycetota</taxon>
        <taxon>Candidatus Brocadiia</taxon>
        <taxon>Candidatus Brocadiales</taxon>
        <taxon>Candidatus Brocadiaceae</taxon>
        <taxon>Candidatus Kuenenia</taxon>
    </lineage>
</organism>
<evidence type="ECO:0000256" key="2">
    <source>
        <dbReference type="ARBA" id="ARBA00022729"/>
    </source>
</evidence>
<evidence type="ECO:0000256" key="1">
    <source>
        <dbReference type="ARBA" id="ARBA00005445"/>
    </source>
</evidence>
<feature type="chain" id="PRO_5026147678" evidence="4">
    <location>
        <begin position="29"/>
        <end position="432"/>
    </location>
</feature>